<organism evidence="1 2">
    <name type="scientific">Paraburkholderia rhynchosiae</name>
    <dbReference type="NCBI Taxonomy" id="487049"/>
    <lineage>
        <taxon>Bacteria</taxon>
        <taxon>Pseudomonadati</taxon>
        <taxon>Pseudomonadota</taxon>
        <taxon>Betaproteobacteria</taxon>
        <taxon>Burkholderiales</taxon>
        <taxon>Burkholderiaceae</taxon>
        <taxon>Paraburkholderia</taxon>
    </lineage>
</organism>
<accession>A0ABX4V1H1</accession>
<keyword evidence="2" id="KW-1185">Reference proteome</keyword>
<gene>
    <name evidence="1" type="ORF">C0Z16_21520</name>
</gene>
<reference evidence="1 2" key="1">
    <citation type="submission" date="2018-01" db="EMBL/GenBank/DDBJ databases">
        <title>Whole genome analyses suggest that Burkholderia sensu lato contains two further novel genera in the rhizoxinica-symbiotica group Mycetohabitans gen. nov., and Trinickia gen. nov.: implications for the evolution of diazotrophy and nodulation in the Burkholderiaceae.</title>
        <authorList>
            <person name="Estrada-de los Santos P."/>
            <person name="Palmer M."/>
            <person name="Chavez-Ramirez B."/>
            <person name="Beukes C."/>
            <person name="Steenkamp E.T."/>
            <person name="Hirsch A.M."/>
            <person name="Manyaka P."/>
            <person name="Maluk M."/>
            <person name="Lafos M."/>
            <person name="Crook M."/>
            <person name="Gross E."/>
            <person name="Simon M.F."/>
            <person name="Bueno dos Reis Junior F."/>
            <person name="Poole P.S."/>
            <person name="Venter S.N."/>
            <person name="James E.K."/>
        </authorList>
    </citation>
    <scope>NUCLEOTIDE SEQUENCE [LARGE SCALE GENOMIC DNA]</scope>
    <source>
        <strain evidence="1 2">WSM 3937</strain>
    </source>
</reference>
<proteinExistence type="predicted"/>
<dbReference type="Proteomes" id="UP000235659">
    <property type="component" value="Unassembled WGS sequence"/>
</dbReference>
<sequence length="68" mass="7800">MKRFARFVHIIESHYRVPHDRFHFALNRRCIVPLVALASNVGFKAYGTHATRARRVRALNAACAAFYG</sequence>
<protein>
    <submittedName>
        <fullName evidence="1">Uncharacterized protein</fullName>
    </submittedName>
</protein>
<evidence type="ECO:0000313" key="2">
    <source>
        <dbReference type="Proteomes" id="UP000235659"/>
    </source>
</evidence>
<evidence type="ECO:0000313" key="1">
    <source>
        <dbReference type="EMBL" id="PMS28998.1"/>
    </source>
</evidence>
<comment type="caution">
    <text evidence="1">The sequence shown here is derived from an EMBL/GenBank/DDBJ whole genome shotgun (WGS) entry which is preliminary data.</text>
</comment>
<dbReference type="RefSeq" id="WP_102634113.1">
    <property type="nucleotide sequence ID" value="NZ_CADIJZ010000006.1"/>
</dbReference>
<name>A0ABX4V1H1_9BURK</name>
<dbReference type="EMBL" id="PNXY01000015">
    <property type="protein sequence ID" value="PMS28998.1"/>
    <property type="molecule type" value="Genomic_DNA"/>
</dbReference>